<proteinExistence type="inferred from homology"/>
<dbReference type="GO" id="GO:0032259">
    <property type="term" value="P:methylation"/>
    <property type="evidence" value="ECO:0007669"/>
    <property type="project" value="UniProtKB-KW"/>
</dbReference>
<comment type="caution">
    <text evidence="5">The sequence shown here is derived from an EMBL/GenBank/DDBJ whole genome shotgun (WGS) entry which is preliminary data.</text>
</comment>
<keyword evidence="2" id="KW-0808">Transferase</keyword>
<evidence type="ECO:0000256" key="4">
    <source>
        <dbReference type="ARBA" id="ARBA00023453"/>
    </source>
</evidence>
<accession>A0A9Q0CYD3</accession>
<dbReference type="PROSITE" id="PS51682">
    <property type="entry name" value="SAM_OMT_I"/>
    <property type="match status" value="1"/>
</dbReference>
<dbReference type="GO" id="GO:0008171">
    <property type="term" value="F:O-methyltransferase activity"/>
    <property type="evidence" value="ECO:0007669"/>
    <property type="project" value="InterPro"/>
</dbReference>
<dbReference type="SUPFAM" id="SSF53335">
    <property type="entry name" value="S-adenosyl-L-methionine-dependent methyltransferases"/>
    <property type="match status" value="1"/>
</dbReference>
<dbReference type="Pfam" id="PF01596">
    <property type="entry name" value="Methyltransf_3"/>
    <property type="match status" value="1"/>
</dbReference>
<evidence type="ECO:0008006" key="7">
    <source>
        <dbReference type="Google" id="ProtNLM"/>
    </source>
</evidence>
<keyword evidence="1" id="KW-0489">Methyltransferase</keyword>
<dbReference type="PANTHER" id="PTHR10509">
    <property type="entry name" value="O-METHYLTRANSFERASE-RELATED"/>
    <property type="match status" value="1"/>
</dbReference>
<comment type="similarity">
    <text evidence="4">Belongs to the class I-like SAM-binding methyltransferase superfamily. Cation-dependent O-methyltransferase family.</text>
</comment>
<gene>
    <name evidence="5" type="ORF">LUZ63_002238</name>
</gene>
<dbReference type="InterPro" id="IPR029063">
    <property type="entry name" value="SAM-dependent_MTases_sf"/>
</dbReference>
<evidence type="ECO:0000256" key="3">
    <source>
        <dbReference type="ARBA" id="ARBA00022691"/>
    </source>
</evidence>
<dbReference type="Gene3D" id="3.40.50.150">
    <property type="entry name" value="Vaccinia Virus protein VP39"/>
    <property type="match status" value="1"/>
</dbReference>
<dbReference type="InterPro" id="IPR002935">
    <property type="entry name" value="SAM_O-MeTrfase"/>
</dbReference>
<dbReference type="EMBL" id="JAMQYH010000001">
    <property type="protein sequence ID" value="KAJ1702459.1"/>
    <property type="molecule type" value="Genomic_DNA"/>
</dbReference>
<dbReference type="InterPro" id="IPR050362">
    <property type="entry name" value="Cation-dep_OMT"/>
</dbReference>
<dbReference type="AlphaFoldDB" id="A0A9Q0CYD3"/>
<reference evidence="5" key="1">
    <citation type="journal article" date="2022" name="Cell">
        <title>Repeat-based holocentromeres influence genome architecture and karyotype evolution.</title>
        <authorList>
            <person name="Hofstatter P.G."/>
            <person name="Thangavel G."/>
            <person name="Lux T."/>
            <person name="Neumann P."/>
            <person name="Vondrak T."/>
            <person name="Novak P."/>
            <person name="Zhang M."/>
            <person name="Costa L."/>
            <person name="Castellani M."/>
            <person name="Scott A."/>
            <person name="Toegelov H."/>
            <person name="Fuchs J."/>
            <person name="Mata-Sucre Y."/>
            <person name="Dias Y."/>
            <person name="Vanzela A.L.L."/>
            <person name="Huettel B."/>
            <person name="Almeida C.C.S."/>
            <person name="Simkova H."/>
            <person name="Souza G."/>
            <person name="Pedrosa-Harand A."/>
            <person name="Macas J."/>
            <person name="Mayer K.F.X."/>
            <person name="Houben A."/>
            <person name="Marques A."/>
        </authorList>
    </citation>
    <scope>NUCLEOTIDE SEQUENCE</scope>
    <source>
        <strain evidence="5">RhyBre1mFocal</strain>
    </source>
</reference>
<name>A0A9Q0CYD3_9POAL</name>
<sequence length="257" mass="28469">MEGSDNSFLQSPDAIFAFLKEKNEYVNVHGKSLLKSDALYKYILETTAYPREHECLREIRLATEQHPLALMAGSPDEVQLLQMLLKVLNAKSAIEIGVFTGYSLLATALALPEDGKIIAIDPAREFYEIGLPSIKKAGMTHKIDFRESTALPVLDQLLSKGKNEGAFDFIFVDADKFNYINYHERAIKLVRIGGIIAYDNTLWSGAVAASPDEPLTQFDLICAEHAKKFNTAMAADKRVEVSQLSIADGVTLCRRVA</sequence>
<dbReference type="PANTHER" id="PTHR10509:SF92">
    <property type="entry name" value="OS09G0481400 PROTEIN"/>
    <property type="match status" value="1"/>
</dbReference>
<protein>
    <recommendedName>
        <fullName evidence="7">Caffeoyl-CoA O-methyltransferase</fullName>
    </recommendedName>
</protein>
<dbReference type="OrthoDB" id="10251242at2759"/>
<dbReference type="GO" id="GO:0008757">
    <property type="term" value="F:S-adenosylmethionine-dependent methyltransferase activity"/>
    <property type="evidence" value="ECO:0007669"/>
    <property type="project" value="TreeGrafter"/>
</dbReference>
<evidence type="ECO:0000313" key="6">
    <source>
        <dbReference type="Proteomes" id="UP001151287"/>
    </source>
</evidence>
<evidence type="ECO:0000256" key="2">
    <source>
        <dbReference type="ARBA" id="ARBA00022679"/>
    </source>
</evidence>
<dbReference type="Proteomes" id="UP001151287">
    <property type="component" value="Unassembled WGS sequence"/>
</dbReference>
<keyword evidence="3" id="KW-0949">S-adenosyl-L-methionine</keyword>
<keyword evidence="6" id="KW-1185">Reference proteome</keyword>
<organism evidence="5 6">
    <name type="scientific">Rhynchospora breviuscula</name>
    <dbReference type="NCBI Taxonomy" id="2022672"/>
    <lineage>
        <taxon>Eukaryota</taxon>
        <taxon>Viridiplantae</taxon>
        <taxon>Streptophyta</taxon>
        <taxon>Embryophyta</taxon>
        <taxon>Tracheophyta</taxon>
        <taxon>Spermatophyta</taxon>
        <taxon>Magnoliopsida</taxon>
        <taxon>Liliopsida</taxon>
        <taxon>Poales</taxon>
        <taxon>Cyperaceae</taxon>
        <taxon>Cyperoideae</taxon>
        <taxon>Rhynchosporeae</taxon>
        <taxon>Rhynchospora</taxon>
    </lineage>
</organism>
<evidence type="ECO:0000256" key="1">
    <source>
        <dbReference type="ARBA" id="ARBA00022603"/>
    </source>
</evidence>
<evidence type="ECO:0000313" key="5">
    <source>
        <dbReference type="EMBL" id="KAJ1702459.1"/>
    </source>
</evidence>